<accession>A0ABT9W3A9</accession>
<name>A0ABT9W3A9_9BACI</name>
<evidence type="ECO:0000313" key="2">
    <source>
        <dbReference type="EMBL" id="MDQ0167743.1"/>
    </source>
</evidence>
<keyword evidence="1" id="KW-0732">Signal</keyword>
<evidence type="ECO:0000256" key="1">
    <source>
        <dbReference type="SAM" id="SignalP"/>
    </source>
</evidence>
<proteinExistence type="predicted"/>
<gene>
    <name evidence="2" type="ORF">J2S11_003670</name>
</gene>
<organism evidence="2 3">
    <name type="scientific">Caldalkalibacillus horti</name>
    <dbReference type="NCBI Taxonomy" id="77523"/>
    <lineage>
        <taxon>Bacteria</taxon>
        <taxon>Bacillati</taxon>
        <taxon>Bacillota</taxon>
        <taxon>Bacilli</taxon>
        <taxon>Bacillales</taxon>
        <taxon>Bacillaceae</taxon>
        <taxon>Caldalkalibacillus</taxon>
    </lineage>
</organism>
<keyword evidence="3" id="KW-1185">Reference proteome</keyword>
<evidence type="ECO:0000313" key="3">
    <source>
        <dbReference type="Proteomes" id="UP001235840"/>
    </source>
</evidence>
<reference evidence="2 3" key="1">
    <citation type="submission" date="2023-07" db="EMBL/GenBank/DDBJ databases">
        <title>Genomic Encyclopedia of Type Strains, Phase IV (KMG-IV): sequencing the most valuable type-strain genomes for metagenomic binning, comparative biology and taxonomic classification.</title>
        <authorList>
            <person name="Goeker M."/>
        </authorList>
    </citation>
    <scope>NUCLEOTIDE SEQUENCE [LARGE SCALE GENOMIC DNA]</scope>
    <source>
        <strain evidence="2 3">DSM 12751</strain>
    </source>
</reference>
<feature type="signal peptide" evidence="1">
    <location>
        <begin position="1"/>
        <end position="25"/>
    </location>
</feature>
<comment type="caution">
    <text evidence="2">The sequence shown here is derived from an EMBL/GenBank/DDBJ whole genome shotgun (WGS) entry which is preliminary data.</text>
</comment>
<protein>
    <submittedName>
        <fullName evidence="2">Uncharacterized protein</fullName>
    </submittedName>
</protein>
<sequence>MKKLSSAFLSSALLLSLVFAPMAGATSDIVQPCDCPGTPPPPPPPPICYPSGYCIMP</sequence>
<dbReference type="Proteomes" id="UP001235840">
    <property type="component" value="Unassembled WGS sequence"/>
</dbReference>
<dbReference type="EMBL" id="JAUSTY010000019">
    <property type="protein sequence ID" value="MDQ0167743.1"/>
    <property type="molecule type" value="Genomic_DNA"/>
</dbReference>
<feature type="chain" id="PRO_5045055607" evidence="1">
    <location>
        <begin position="26"/>
        <end position="57"/>
    </location>
</feature>